<feature type="transmembrane region" description="Helical" evidence="14">
    <location>
        <begin position="444"/>
        <end position="477"/>
    </location>
</feature>
<comment type="caution">
    <text evidence="15">The sequence shown here is derived from an EMBL/GenBank/DDBJ whole genome shotgun (WGS) entry which is preliminary data.</text>
</comment>
<dbReference type="PANTHER" id="PTHR11690">
    <property type="entry name" value="AMILORIDE-SENSITIVE SODIUM CHANNEL-RELATED"/>
    <property type="match status" value="1"/>
</dbReference>
<evidence type="ECO:0000256" key="2">
    <source>
        <dbReference type="ARBA" id="ARBA00007193"/>
    </source>
</evidence>
<evidence type="ECO:0000256" key="3">
    <source>
        <dbReference type="ARBA" id="ARBA00022448"/>
    </source>
</evidence>
<comment type="similarity">
    <text evidence="2 12">Belongs to the amiloride-sensitive sodium channel (TC 1.A.6) family.</text>
</comment>
<keyword evidence="4 12" id="KW-0894">Sodium channel</keyword>
<feature type="region of interest" description="Disordered" evidence="13">
    <location>
        <begin position="1"/>
        <end position="34"/>
    </location>
</feature>
<evidence type="ECO:0000256" key="4">
    <source>
        <dbReference type="ARBA" id="ARBA00022461"/>
    </source>
</evidence>
<sequence>MSKESLVMSSSRPPTPYPVFRKSKTKPKEKEEDKNDVVEYAKDMLQKSMLTGVPQIVTAPTLTSKIFKTFVVLGSFTGFLYQTSAFLVMYFSYPTLVDVQVTTPAFVDVPAFTICNRNGLRRREYCRMMPEKCGTSAVLDVFCARYPESCEDGLIKGSNQFPLESARTDEISASQEIVKKAGHEAYPLIYSCGFQEVNVTFDFCKNSTFKSFIFQDLYGRMKKCYILNALWSKAVLNLPQVPTRATLQLIIDFEPEEYFRLDQIVTGQLAIHSPWNILNPFSEGFTIRPNKIYVIQIKEDVKNLLPHPYQTNCTDYIEAWKIRGRNGPLSKEMCIEECLLNQTMNSCSCVMPSNLYPHNFKFCDKEADACTDKVNYTHCFVKCSAACHDRNFVYTLKEEEVMPDSMEGYSLKRNWNRTAMLLILFKRTQVNVYRYRAKYESIELFSLLGGFVGIWLGVSLIALLDFLESMVAFIVYLIERIKKSPRIASIRSAIGSRRQSRSNSMQSEISIPWARSDSNNHLRVDLRRGSNGHY</sequence>
<evidence type="ECO:0000256" key="12">
    <source>
        <dbReference type="RuleBase" id="RU000679"/>
    </source>
</evidence>
<evidence type="ECO:0000256" key="14">
    <source>
        <dbReference type="SAM" id="Phobius"/>
    </source>
</evidence>
<evidence type="ECO:0000256" key="13">
    <source>
        <dbReference type="SAM" id="MobiDB-lite"/>
    </source>
</evidence>
<proteinExistence type="inferred from homology"/>
<dbReference type="GO" id="GO:0015280">
    <property type="term" value="F:ligand-gated sodium channel activity"/>
    <property type="evidence" value="ECO:0007669"/>
    <property type="project" value="TreeGrafter"/>
</dbReference>
<keyword evidence="10 12" id="KW-0739">Sodium transport</keyword>
<keyword evidence="3 12" id="KW-0813">Transport</keyword>
<dbReference type="AlphaFoldDB" id="A0AAV2B6H8"/>
<dbReference type="EMBL" id="CAXIEN010000292">
    <property type="protein sequence ID" value="CAL1291833.1"/>
    <property type="molecule type" value="Genomic_DNA"/>
</dbReference>
<dbReference type="InterPro" id="IPR001873">
    <property type="entry name" value="ENaC"/>
</dbReference>
<comment type="subcellular location">
    <subcellularLocation>
        <location evidence="1">Membrane</location>
        <topology evidence="1">Multi-pass membrane protein</topology>
    </subcellularLocation>
</comment>
<evidence type="ECO:0000256" key="9">
    <source>
        <dbReference type="ARBA" id="ARBA00023136"/>
    </source>
</evidence>
<gene>
    <name evidence="15" type="ORF">LARSCL_LOCUS17297</name>
</gene>
<evidence type="ECO:0000256" key="7">
    <source>
        <dbReference type="ARBA" id="ARBA00023053"/>
    </source>
</evidence>
<keyword evidence="5 12" id="KW-0812">Transmembrane</keyword>
<organism evidence="15 16">
    <name type="scientific">Larinioides sclopetarius</name>
    <dbReference type="NCBI Taxonomy" id="280406"/>
    <lineage>
        <taxon>Eukaryota</taxon>
        <taxon>Metazoa</taxon>
        <taxon>Ecdysozoa</taxon>
        <taxon>Arthropoda</taxon>
        <taxon>Chelicerata</taxon>
        <taxon>Arachnida</taxon>
        <taxon>Araneae</taxon>
        <taxon>Araneomorphae</taxon>
        <taxon>Entelegynae</taxon>
        <taxon>Araneoidea</taxon>
        <taxon>Araneidae</taxon>
        <taxon>Larinioides</taxon>
    </lineage>
</organism>
<evidence type="ECO:0000256" key="1">
    <source>
        <dbReference type="ARBA" id="ARBA00004141"/>
    </source>
</evidence>
<dbReference type="GO" id="GO:0005886">
    <property type="term" value="C:plasma membrane"/>
    <property type="evidence" value="ECO:0007669"/>
    <property type="project" value="TreeGrafter"/>
</dbReference>
<keyword evidence="9 14" id="KW-0472">Membrane</keyword>
<keyword evidence="7" id="KW-0915">Sodium</keyword>
<evidence type="ECO:0000256" key="11">
    <source>
        <dbReference type="ARBA" id="ARBA00023303"/>
    </source>
</evidence>
<keyword evidence="8 12" id="KW-0406">Ion transport</keyword>
<evidence type="ECO:0000313" key="15">
    <source>
        <dbReference type="EMBL" id="CAL1291833.1"/>
    </source>
</evidence>
<protein>
    <submittedName>
        <fullName evidence="15">Uncharacterized protein</fullName>
    </submittedName>
</protein>
<keyword evidence="6 14" id="KW-1133">Transmembrane helix</keyword>
<evidence type="ECO:0000313" key="16">
    <source>
        <dbReference type="Proteomes" id="UP001497382"/>
    </source>
</evidence>
<evidence type="ECO:0000256" key="5">
    <source>
        <dbReference type="ARBA" id="ARBA00022692"/>
    </source>
</evidence>
<dbReference type="Gene3D" id="2.60.470.10">
    <property type="entry name" value="Acid-sensing ion channels like domains"/>
    <property type="match status" value="1"/>
</dbReference>
<name>A0AAV2B6H8_9ARAC</name>
<dbReference type="Gene3D" id="1.10.287.770">
    <property type="entry name" value="YojJ-like"/>
    <property type="match status" value="1"/>
</dbReference>
<keyword evidence="16" id="KW-1185">Reference proteome</keyword>
<evidence type="ECO:0000256" key="6">
    <source>
        <dbReference type="ARBA" id="ARBA00022989"/>
    </source>
</evidence>
<evidence type="ECO:0000256" key="10">
    <source>
        <dbReference type="ARBA" id="ARBA00023201"/>
    </source>
</evidence>
<accession>A0AAV2B6H8</accession>
<reference evidence="15 16" key="1">
    <citation type="submission" date="2024-04" db="EMBL/GenBank/DDBJ databases">
        <authorList>
            <person name="Rising A."/>
            <person name="Reimegard J."/>
            <person name="Sonavane S."/>
            <person name="Akerstrom W."/>
            <person name="Nylinder S."/>
            <person name="Hedman E."/>
            <person name="Kallberg Y."/>
        </authorList>
    </citation>
    <scope>NUCLEOTIDE SEQUENCE [LARGE SCALE GENOMIC DNA]</scope>
</reference>
<keyword evidence="11 12" id="KW-0407">Ion channel</keyword>
<dbReference type="PANTHER" id="PTHR11690:SF248">
    <property type="entry name" value="PICKPOCKET 17, ISOFORM A"/>
    <property type="match status" value="1"/>
</dbReference>
<feature type="transmembrane region" description="Helical" evidence="14">
    <location>
        <begin position="70"/>
        <end position="93"/>
    </location>
</feature>
<dbReference type="Proteomes" id="UP001497382">
    <property type="component" value="Unassembled WGS sequence"/>
</dbReference>
<evidence type="ECO:0000256" key="8">
    <source>
        <dbReference type="ARBA" id="ARBA00023065"/>
    </source>
</evidence>
<dbReference type="Pfam" id="PF00858">
    <property type="entry name" value="ASC"/>
    <property type="match status" value="1"/>
</dbReference>